<accession>A0A1I7SA11</accession>
<organism evidence="2 3">
    <name type="scientific">Bursaphelenchus xylophilus</name>
    <name type="common">Pinewood nematode worm</name>
    <name type="synonym">Aphelenchoides xylophilus</name>
    <dbReference type="NCBI Taxonomy" id="6326"/>
    <lineage>
        <taxon>Eukaryota</taxon>
        <taxon>Metazoa</taxon>
        <taxon>Ecdysozoa</taxon>
        <taxon>Nematoda</taxon>
        <taxon>Chromadorea</taxon>
        <taxon>Rhabditida</taxon>
        <taxon>Tylenchina</taxon>
        <taxon>Tylenchomorpha</taxon>
        <taxon>Aphelenchoidea</taxon>
        <taxon>Aphelenchoididae</taxon>
        <taxon>Bursaphelenchus</taxon>
    </lineage>
</organism>
<name>A0A1I7SA11_BURXY</name>
<evidence type="ECO:0000313" key="2">
    <source>
        <dbReference type="Proteomes" id="UP000095284"/>
    </source>
</evidence>
<dbReference type="Proteomes" id="UP000095284">
    <property type="component" value="Unplaced"/>
</dbReference>
<feature type="transmembrane region" description="Helical" evidence="1">
    <location>
        <begin position="46"/>
        <end position="69"/>
    </location>
</feature>
<proteinExistence type="predicted"/>
<evidence type="ECO:0000313" key="3">
    <source>
        <dbReference type="WBParaSite" id="BXY_0985800.1"/>
    </source>
</evidence>
<feature type="transmembrane region" description="Helical" evidence="1">
    <location>
        <begin position="173"/>
        <end position="198"/>
    </location>
</feature>
<feature type="transmembrane region" description="Helical" evidence="1">
    <location>
        <begin position="218"/>
        <end position="237"/>
    </location>
</feature>
<feature type="transmembrane region" description="Helical" evidence="1">
    <location>
        <begin position="12"/>
        <end position="34"/>
    </location>
</feature>
<keyword evidence="1" id="KW-0472">Membrane</keyword>
<protein>
    <submittedName>
        <fullName evidence="3">G_PROTEIN_RECEP_F1_2 domain-containing protein</fullName>
    </submittedName>
</protein>
<evidence type="ECO:0000256" key="1">
    <source>
        <dbReference type="SAM" id="Phobius"/>
    </source>
</evidence>
<dbReference type="WBParaSite" id="BXY_0985800.1">
    <property type="protein sequence ID" value="BXY_0985800.1"/>
    <property type="gene ID" value="BXY_0985800"/>
</dbReference>
<feature type="transmembrane region" description="Helical" evidence="1">
    <location>
        <begin position="257"/>
        <end position="276"/>
    </location>
</feature>
<keyword evidence="1" id="KW-1133">Transmembrane helix</keyword>
<feature type="transmembrane region" description="Helical" evidence="1">
    <location>
        <begin position="127"/>
        <end position="149"/>
    </location>
</feature>
<feature type="transmembrane region" description="Helical" evidence="1">
    <location>
        <begin position="89"/>
        <end position="107"/>
    </location>
</feature>
<keyword evidence="1" id="KW-0812">Transmembrane</keyword>
<reference evidence="3" key="1">
    <citation type="submission" date="2016-11" db="UniProtKB">
        <authorList>
            <consortium name="WormBaseParasite"/>
        </authorList>
    </citation>
    <scope>IDENTIFICATION</scope>
</reference>
<sequence>MIEDTQWSQILITSFTVAIGVAFLVTMLVILTVMPDCRSNMPHDMLSVFSIQFAVVLVLLFVNTIALSYTLAAENSVFINDSITDSPGYVFIFCMTAIATLQLYLSCRRIMEYAFPLVAQKIPIRTICFFVMLCAFLLSAKRFVNIVFYKRTLNYKIEGLRWMYNQPSSEENFSLAAAIGFSVFFLVILYVVGAFMIVSRFFDKHTNNAEKKDLRGDLIWISACLVMDLLFALLILYSHFAAVPSKFLHLPITPQFYAGWIQSYLLPIWPVVSTFIGEDSLRQESAEVITHLRTKIQSWGMAQNDSCALTNPSVERTNHFEQFPSSVSLSRDVLWPPPIPPPD</sequence>
<dbReference type="AlphaFoldDB" id="A0A1I7SA11"/>